<dbReference type="EMBL" id="JACHFL010000001">
    <property type="protein sequence ID" value="MBB5361305.1"/>
    <property type="molecule type" value="Genomic_DNA"/>
</dbReference>
<comment type="caution">
    <text evidence="1">The sequence shown here is derived from an EMBL/GenBank/DDBJ whole genome shotgun (WGS) entry which is preliminary data.</text>
</comment>
<evidence type="ECO:0000313" key="2">
    <source>
        <dbReference type="Proteomes" id="UP000552709"/>
    </source>
</evidence>
<protein>
    <submittedName>
        <fullName evidence="1">Uncharacterized protein</fullName>
    </submittedName>
</protein>
<gene>
    <name evidence="1" type="ORF">HNQ08_000376</name>
</gene>
<dbReference type="RefSeq" id="WP_184127392.1">
    <property type="nucleotide sequence ID" value="NZ_JACHFL010000001.1"/>
</dbReference>
<name>A0A7W8ND66_9DEIO</name>
<accession>A0A7W8ND66</accession>
<sequence length="110" mass="11921">MSEQVLVSREYLNNLLSCFEEGGDYGAHFVLPEGVDSLELAEWCNTLYADLEAPALTPPAPAEADELRAKLEGVAQELERDSNRMQDHYALGLSAAAGKIRAALKSEATP</sequence>
<evidence type="ECO:0000313" key="1">
    <source>
        <dbReference type="EMBL" id="MBB5361305.1"/>
    </source>
</evidence>
<dbReference type="AlphaFoldDB" id="A0A7W8ND66"/>
<reference evidence="1 2" key="1">
    <citation type="submission" date="2020-08" db="EMBL/GenBank/DDBJ databases">
        <title>Genomic Encyclopedia of Type Strains, Phase IV (KMG-IV): sequencing the most valuable type-strain genomes for metagenomic binning, comparative biology and taxonomic classification.</title>
        <authorList>
            <person name="Goeker M."/>
        </authorList>
    </citation>
    <scope>NUCLEOTIDE SEQUENCE [LARGE SCALE GENOMIC DNA]</scope>
    <source>
        <strain evidence="1 2">DSM 27939</strain>
    </source>
</reference>
<organism evidence="1 2">
    <name type="scientific">Deinococcus humi</name>
    <dbReference type="NCBI Taxonomy" id="662880"/>
    <lineage>
        <taxon>Bacteria</taxon>
        <taxon>Thermotogati</taxon>
        <taxon>Deinococcota</taxon>
        <taxon>Deinococci</taxon>
        <taxon>Deinococcales</taxon>
        <taxon>Deinococcaceae</taxon>
        <taxon>Deinococcus</taxon>
    </lineage>
</organism>
<proteinExistence type="predicted"/>
<keyword evidence="2" id="KW-1185">Reference proteome</keyword>
<dbReference type="Proteomes" id="UP000552709">
    <property type="component" value="Unassembled WGS sequence"/>
</dbReference>